<organism evidence="1 2">
    <name type="scientific">Methanoculleus sediminis</name>
    <dbReference type="NCBI Taxonomy" id="1550566"/>
    <lineage>
        <taxon>Archaea</taxon>
        <taxon>Methanobacteriati</taxon>
        <taxon>Methanobacteriota</taxon>
        <taxon>Stenosarchaea group</taxon>
        <taxon>Methanomicrobia</taxon>
        <taxon>Methanomicrobiales</taxon>
        <taxon>Methanomicrobiaceae</taxon>
        <taxon>Methanoculleus</taxon>
    </lineage>
</organism>
<dbReference type="OrthoDB" id="36424at2157"/>
<protein>
    <submittedName>
        <fullName evidence="1">Uncharacterized protein</fullName>
    </submittedName>
</protein>
<evidence type="ECO:0000313" key="2">
    <source>
        <dbReference type="Proteomes" id="UP000035301"/>
    </source>
</evidence>
<dbReference type="RefSeq" id="WP_048184527.1">
    <property type="nucleotide sequence ID" value="NZ_JXOJ01000004.1"/>
</dbReference>
<sequence length="176" mass="19980">MACRCCQCGSCCSSMRNVHTIIEERGNYTFVVYNAYSGDVKEVRVDPDKIALFEDESSIAELPDACPFLRFETARDSPAPSHGNIALDGKTGKAWCTVHLTRPEICRDYCCWRFLILDAQGKRAGRVMYQTTFLPDTEELRRLWERVQPTLNGLSGTEWDDALIDILTAAGYRVRR</sequence>
<dbReference type="PATRIC" id="fig|1550566.3.peg.2021"/>
<name>A0A0H1QY21_9EURY</name>
<reference evidence="1 2" key="1">
    <citation type="journal article" date="2015" name="Int. J. Syst. Evol. Microbiol.">
        <title>Methanoculleus sediminis sp. nov., a methanogen from sediments near a submarine mud volcano.</title>
        <authorList>
            <person name="Chen S.C."/>
            <person name="Chen M.F."/>
            <person name="Lai M.C."/>
            <person name="Weng C.Y."/>
            <person name="Wu S.Y."/>
            <person name="Lin S."/>
            <person name="Yang T.F."/>
            <person name="Chen P.C."/>
        </authorList>
    </citation>
    <scope>NUCLEOTIDE SEQUENCE [LARGE SCALE GENOMIC DNA]</scope>
    <source>
        <strain evidence="1 2">S3Fa</strain>
    </source>
</reference>
<accession>A0A0H1QY21</accession>
<gene>
    <name evidence="1" type="ORF">SZ63_09295</name>
</gene>
<keyword evidence="2" id="KW-1185">Reference proteome</keyword>
<proteinExistence type="predicted"/>
<dbReference type="AlphaFoldDB" id="A0A0H1QY21"/>
<comment type="caution">
    <text evidence="1">The sequence shown here is derived from an EMBL/GenBank/DDBJ whole genome shotgun (WGS) entry which is preliminary data.</text>
</comment>
<dbReference type="EMBL" id="JXOJ01000004">
    <property type="protein sequence ID" value="KLK87800.1"/>
    <property type="molecule type" value="Genomic_DNA"/>
</dbReference>
<evidence type="ECO:0000313" key="1">
    <source>
        <dbReference type="EMBL" id="KLK87800.1"/>
    </source>
</evidence>
<dbReference type="Proteomes" id="UP000035301">
    <property type="component" value="Unassembled WGS sequence"/>
</dbReference>